<gene>
    <name evidence="2" type="ORF">XELAEV_18037741mg</name>
</gene>
<dbReference type="Proteomes" id="UP000694892">
    <property type="component" value="Chromosome 7S"/>
</dbReference>
<reference evidence="3" key="1">
    <citation type="journal article" date="2016" name="Nature">
        <title>Genome evolution in the allotetraploid frog Xenopus laevis.</title>
        <authorList>
            <person name="Session A.M."/>
            <person name="Uno Y."/>
            <person name="Kwon T."/>
            <person name="Chapman J.A."/>
            <person name="Toyoda A."/>
            <person name="Takahashi S."/>
            <person name="Fukui A."/>
            <person name="Hikosaka A."/>
            <person name="Suzuki A."/>
            <person name="Kondo M."/>
            <person name="van Heeringen S.J."/>
            <person name="Quigley I."/>
            <person name="Heinz S."/>
            <person name="Ogino H."/>
            <person name="Ochi H."/>
            <person name="Hellsten U."/>
            <person name="Lyons J.B."/>
            <person name="Simakov O."/>
            <person name="Putnam N."/>
            <person name="Stites J."/>
            <person name="Kuroki Y."/>
            <person name="Tanaka T."/>
            <person name="Michiue T."/>
            <person name="Watanabe M."/>
            <person name="Bogdanovic O."/>
            <person name="Lister R."/>
            <person name="Georgiou G."/>
            <person name="Paranjpe S.S."/>
            <person name="van Kruijsbergen I."/>
            <person name="Shu S."/>
            <person name="Carlson J."/>
            <person name="Kinoshita T."/>
            <person name="Ohta Y."/>
            <person name="Mawaribuchi S."/>
            <person name="Jenkins J."/>
            <person name="Grimwood J."/>
            <person name="Schmutz J."/>
            <person name="Mitros T."/>
            <person name="Mozaffari S.V."/>
            <person name="Suzuki Y."/>
            <person name="Haramoto Y."/>
            <person name="Yamamoto T.S."/>
            <person name="Takagi C."/>
            <person name="Heald R."/>
            <person name="Miller K."/>
            <person name="Haudenschild C."/>
            <person name="Kitzman J."/>
            <person name="Nakayama T."/>
            <person name="Izutsu Y."/>
            <person name="Robert J."/>
            <person name="Fortriede J."/>
            <person name="Burns K."/>
            <person name="Lotay V."/>
            <person name="Karimi K."/>
            <person name="Yasuoka Y."/>
            <person name="Dichmann D.S."/>
            <person name="Flajnik M.F."/>
            <person name="Houston D.W."/>
            <person name="Shendure J."/>
            <person name="DuPasquier L."/>
            <person name="Vize P.D."/>
            <person name="Zorn A.M."/>
            <person name="Ito M."/>
            <person name="Marcotte E.M."/>
            <person name="Wallingford J.B."/>
            <person name="Ito Y."/>
            <person name="Asashima M."/>
            <person name="Ueno N."/>
            <person name="Matsuda Y."/>
            <person name="Veenstra G.J."/>
            <person name="Fujiyama A."/>
            <person name="Harland R.M."/>
            <person name="Taira M."/>
            <person name="Rokhsar D.S."/>
        </authorList>
    </citation>
    <scope>NUCLEOTIDE SEQUENCE [LARGE SCALE GENOMIC DNA]</scope>
    <source>
        <strain evidence="3">J</strain>
    </source>
</reference>
<evidence type="ECO:0000256" key="1">
    <source>
        <dbReference type="SAM" id="Phobius"/>
    </source>
</evidence>
<keyword evidence="1" id="KW-0472">Membrane</keyword>
<protein>
    <submittedName>
        <fullName evidence="2">Uncharacterized protein</fullName>
    </submittedName>
</protein>
<name>A0A974HAH0_XENLA</name>
<evidence type="ECO:0000313" key="2">
    <source>
        <dbReference type="EMBL" id="OCT70817.1"/>
    </source>
</evidence>
<feature type="transmembrane region" description="Helical" evidence="1">
    <location>
        <begin position="114"/>
        <end position="132"/>
    </location>
</feature>
<proteinExistence type="predicted"/>
<dbReference type="AlphaFoldDB" id="A0A974HAH0"/>
<accession>A0A974HAH0</accession>
<keyword evidence="1" id="KW-1133">Transmembrane helix</keyword>
<evidence type="ECO:0000313" key="3">
    <source>
        <dbReference type="Proteomes" id="UP000694892"/>
    </source>
</evidence>
<organism evidence="2 3">
    <name type="scientific">Xenopus laevis</name>
    <name type="common">African clawed frog</name>
    <dbReference type="NCBI Taxonomy" id="8355"/>
    <lineage>
        <taxon>Eukaryota</taxon>
        <taxon>Metazoa</taxon>
        <taxon>Chordata</taxon>
        <taxon>Craniata</taxon>
        <taxon>Vertebrata</taxon>
        <taxon>Euteleostomi</taxon>
        <taxon>Amphibia</taxon>
        <taxon>Batrachia</taxon>
        <taxon>Anura</taxon>
        <taxon>Pipoidea</taxon>
        <taxon>Pipidae</taxon>
        <taxon>Xenopodinae</taxon>
        <taxon>Xenopus</taxon>
        <taxon>Xenopus</taxon>
    </lineage>
</organism>
<keyword evidence="1" id="KW-0812">Transmembrane</keyword>
<dbReference type="EMBL" id="CM004479">
    <property type="protein sequence ID" value="OCT70817.1"/>
    <property type="molecule type" value="Genomic_DNA"/>
</dbReference>
<sequence length="172" mass="19306">MLKSVHSCTSTRSVFTPLDLPKPTISGETNYFDSEGLQIHCTAPPLNKRMWFRLISENGTEQEINDVESKNVTFFIKDPRHMENKYYCDYRIRIGNDFAYSKVSNAAITGSANILRLLLAALILVATAAITFNHFNTLHRSIPLDQPSDNVTFTMESVVTATGQKPGNVYID</sequence>